<sequence>MIIYCLCLSFSLSHAARRRYGHQRQKRVRRNTNKYQSIRPYKKPARWEEVGREKGEGASFICSANMSTIEELRLAIEEENRQHQQTMEMILRQRETLQGVLEEQRQSFQELIARVTKLRVLKAELLSMSSDAAVQELKFDTGSKGVDELLYTIQDNLEGTALTGDTLLNKFYKAAQQILKTCTSSKKSVFSSGSSGMRSSDIAFVTRNEIRGTQLWAQKHCKKCFTCDGKRLNLQPGEQVDEKSVGLARLPDLSRIPGKDFYKSSIRFLRKMSGERTLEVFRFSAVVAMRGKNGIRLTDSFATAKRVTDVITALVKKALATAEEEAKKAPWNEEATKNLLLSGAVEVFLHSLDANISVTVASSNETHVMEANCTPMNFTVAILAPTYIPTVATLLELLSDAEQRAYFAKYIVQPLAERIGKFLDMIDVVTFYTRVAINTVDALFRMTKAQWFADILGKGFPKSEKSVPQEKMAKKVHAVLLALSIFGTSVEVNCALPPPGDITDTASIKNFLLNIAESFLRLLIAPSPYRIPPMNDPKSANLIVSLLRAPTVFLEILNSTFSSNRRLPSTARVGVVDYLASPKAKIRHGLRLFSEIIVDVYRPYAPNTGVVIADDNGKSGKPKATGCTPISDMPRDIVRANVEVADWAESLMKRLLSFRKNSTLETELTQGGKELIRRVMEVGDGTVFSAFLKDVEALEVEMVKMLDVCVDVWLPFGSGAVDMVDCPSELLYVRLERSRHN</sequence>
<accession>A0A7J6YGL6</accession>
<evidence type="ECO:0000313" key="2">
    <source>
        <dbReference type="EMBL" id="KAF5225857.1"/>
    </source>
</evidence>
<dbReference type="EMBL" id="JABDHM010000005">
    <property type="protein sequence ID" value="KAF5225857.1"/>
    <property type="molecule type" value="Genomic_DNA"/>
</dbReference>
<feature type="chain" id="PRO_5029897520" evidence="1">
    <location>
        <begin position="16"/>
        <end position="741"/>
    </location>
</feature>
<evidence type="ECO:0000313" key="3">
    <source>
        <dbReference type="Proteomes" id="UP000583944"/>
    </source>
</evidence>
<feature type="signal peptide" evidence="1">
    <location>
        <begin position="1"/>
        <end position="15"/>
    </location>
</feature>
<reference evidence="2 3" key="1">
    <citation type="journal article" date="2019" name="Genome Biol. Evol.">
        <title>Nanopore Sequencing Significantly Improves Genome Assembly of the Protozoan Parasite Trypanosoma cruzi.</title>
        <authorList>
            <person name="Diaz-Viraque F."/>
            <person name="Pita S."/>
            <person name="Greif G."/>
            <person name="de Souza R.C.M."/>
            <person name="Iraola G."/>
            <person name="Robello C."/>
        </authorList>
    </citation>
    <scope>NUCLEOTIDE SEQUENCE [LARGE SCALE GENOMIC DNA]</scope>
    <source>
        <strain evidence="2 3">Berenice</strain>
    </source>
</reference>
<proteinExistence type="predicted"/>
<comment type="caution">
    <text evidence="2">The sequence shown here is derived from an EMBL/GenBank/DDBJ whole genome shotgun (WGS) entry which is preliminary data.</text>
</comment>
<evidence type="ECO:0000256" key="1">
    <source>
        <dbReference type="SAM" id="SignalP"/>
    </source>
</evidence>
<keyword evidence="1" id="KW-0732">Signal</keyword>
<dbReference type="AlphaFoldDB" id="A0A7J6YGL6"/>
<dbReference type="Proteomes" id="UP000583944">
    <property type="component" value="Unassembled WGS sequence"/>
</dbReference>
<dbReference type="VEuPathDB" id="TriTrypDB:ECC02_001176"/>
<name>A0A7J6YGL6_TRYCR</name>
<protein>
    <submittedName>
        <fullName evidence="2">Uncharacterized protein</fullName>
    </submittedName>
</protein>
<dbReference type="VEuPathDB" id="TriTrypDB:BCY84_18702"/>
<organism evidence="2 3">
    <name type="scientific">Trypanosoma cruzi</name>
    <dbReference type="NCBI Taxonomy" id="5693"/>
    <lineage>
        <taxon>Eukaryota</taxon>
        <taxon>Discoba</taxon>
        <taxon>Euglenozoa</taxon>
        <taxon>Kinetoplastea</taxon>
        <taxon>Metakinetoplastina</taxon>
        <taxon>Trypanosomatida</taxon>
        <taxon>Trypanosomatidae</taxon>
        <taxon>Trypanosoma</taxon>
        <taxon>Schizotrypanum</taxon>
    </lineage>
</organism>
<gene>
    <name evidence="2" type="ORF">ECC02_001176</name>
</gene>